<reference evidence="1 2" key="1">
    <citation type="journal article" date="2019" name="Nat. Ecol. Evol.">
        <title>Megaphylogeny resolves global patterns of mushroom evolution.</title>
        <authorList>
            <person name="Varga T."/>
            <person name="Krizsan K."/>
            <person name="Foldi C."/>
            <person name="Dima B."/>
            <person name="Sanchez-Garcia M."/>
            <person name="Sanchez-Ramirez S."/>
            <person name="Szollosi G.J."/>
            <person name="Szarkandi J.G."/>
            <person name="Papp V."/>
            <person name="Albert L."/>
            <person name="Andreopoulos W."/>
            <person name="Angelini C."/>
            <person name="Antonin V."/>
            <person name="Barry K.W."/>
            <person name="Bougher N.L."/>
            <person name="Buchanan P."/>
            <person name="Buyck B."/>
            <person name="Bense V."/>
            <person name="Catcheside P."/>
            <person name="Chovatia M."/>
            <person name="Cooper J."/>
            <person name="Damon W."/>
            <person name="Desjardin D."/>
            <person name="Finy P."/>
            <person name="Geml J."/>
            <person name="Haridas S."/>
            <person name="Hughes K."/>
            <person name="Justo A."/>
            <person name="Karasinski D."/>
            <person name="Kautmanova I."/>
            <person name="Kiss B."/>
            <person name="Kocsube S."/>
            <person name="Kotiranta H."/>
            <person name="LaButti K.M."/>
            <person name="Lechner B.E."/>
            <person name="Liimatainen K."/>
            <person name="Lipzen A."/>
            <person name="Lukacs Z."/>
            <person name="Mihaltcheva S."/>
            <person name="Morgado L.N."/>
            <person name="Niskanen T."/>
            <person name="Noordeloos M.E."/>
            <person name="Ohm R.A."/>
            <person name="Ortiz-Santana B."/>
            <person name="Ovrebo C."/>
            <person name="Racz N."/>
            <person name="Riley R."/>
            <person name="Savchenko A."/>
            <person name="Shiryaev A."/>
            <person name="Soop K."/>
            <person name="Spirin V."/>
            <person name="Szebenyi C."/>
            <person name="Tomsovsky M."/>
            <person name="Tulloss R.E."/>
            <person name="Uehling J."/>
            <person name="Grigoriev I.V."/>
            <person name="Vagvolgyi C."/>
            <person name="Papp T."/>
            <person name="Martin F.M."/>
            <person name="Miettinen O."/>
            <person name="Hibbett D.S."/>
            <person name="Nagy L.G."/>
        </authorList>
    </citation>
    <scope>NUCLEOTIDE SEQUENCE [LARGE SCALE GENOMIC DNA]</scope>
    <source>
        <strain evidence="1 2">CBS 962.96</strain>
    </source>
</reference>
<name>A0A4S8LJC6_DENBC</name>
<keyword evidence="2" id="KW-1185">Reference proteome</keyword>
<dbReference type="EMBL" id="ML179374">
    <property type="protein sequence ID" value="THU89272.1"/>
    <property type="molecule type" value="Genomic_DNA"/>
</dbReference>
<protein>
    <submittedName>
        <fullName evidence="1">Uncharacterized protein</fullName>
    </submittedName>
</protein>
<gene>
    <name evidence="1" type="ORF">K435DRAFT_802859</name>
</gene>
<accession>A0A4S8LJC6</accession>
<proteinExistence type="predicted"/>
<dbReference type="Proteomes" id="UP000297245">
    <property type="component" value="Unassembled WGS sequence"/>
</dbReference>
<evidence type="ECO:0000313" key="1">
    <source>
        <dbReference type="EMBL" id="THU89272.1"/>
    </source>
</evidence>
<sequence>MSLIDACIRKFEAGFCVNSTKGTRLEGFGYKELTPEQMCIEQYILPQCNFHWDRGLAPVSHHFSDKIIIVKSQVSLDICKVGRIRILVSHRVTGQIGHLLSGNSCLAPQKWPEQFIHLDQDIRRQNRWEQAKPLILVKPMLGFNTIFGRESHHFLSPVYFKVQSKYAGLPKTGNGYTKDWLLNRVTLDFDN</sequence>
<evidence type="ECO:0000313" key="2">
    <source>
        <dbReference type="Proteomes" id="UP000297245"/>
    </source>
</evidence>
<organism evidence="1 2">
    <name type="scientific">Dendrothele bispora (strain CBS 962.96)</name>
    <dbReference type="NCBI Taxonomy" id="1314807"/>
    <lineage>
        <taxon>Eukaryota</taxon>
        <taxon>Fungi</taxon>
        <taxon>Dikarya</taxon>
        <taxon>Basidiomycota</taxon>
        <taxon>Agaricomycotina</taxon>
        <taxon>Agaricomycetes</taxon>
        <taxon>Agaricomycetidae</taxon>
        <taxon>Agaricales</taxon>
        <taxon>Agaricales incertae sedis</taxon>
        <taxon>Dendrothele</taxon>
    </lineage>
</organism>
<dbReference type="AlphaFoldDB" id="A0A4S8LJC6"/>